<dbReference type="InterPro" id="IPR041492">
    <property type="entry name" value="HAD_2"/>
</dbReference>
<dbReference type="EMBL" id="CAFBQL010000002">
    <property type="protein sequence ID" value="CAB5055467.1"/>
    <property type="molecule type" value="Genomic_DNA"/>
</dbReference>
<reference evidence="2" key="1">
    <citation type="submission" date="2020-05" db="EMBL/GenBank/DDBJ databases">
        <authorList>
            <person name="Chiriac C."/>
            <person name="Salcher M."/>
            <person name="Ghai R."/>
            <person name="Kavagutti S V."/>
        </authorList>
    </citation>
    <scope>NUCLEOTIDE SEQUENCE</scope>
</reference>
<dbReference type="PRINTS" id="PR00413">
    <property type="entry name" value="HADHALOGNASE"/>
</dbReference>
<dbReference type="SFLD" id="SFLDG01129">
    <property type="entry name" value="C1.5:_HAD__Beta-PGM__Phosphata"/>
    <property type="match status" value="1"/>
</dbReference>
<protein>
    <submittedName>
        <fullName evidence="2">Unannotated protein</fullName>
    </submittedName>
</protein>
<dbReference type="AlphaFoldDB" id="A0A6J7H429"/>
<dbReference type="InterPro" id="IPR023214">
    <property type="entry name" value="HAD_sf"/>
</dbReference>
<evidence type="ECO:0000313" key="1">
    <source>
        <dbReference type="EMBL" id="CAB4877144.1"/>
    </source>
</evidence>
<dbReference type="InterPro" id="IPR023198">
    <property type="entry name" value="PGP-like_dom2"/>
</dbReference>
<dbReference type="FunFam" id="3.40.50.1000:FF:000162">
    <property type="entry name" value="HAD-like protein"/>
    <property type="match status" value="1"/>
</dbReference>
<dbReference type="InterPro" id="IPR006439">
    <property type="entry name" value="HAD-SF_hydro_IA"/>
</dbReference>
<evidence type="ECO:0000313" key="3">
    <source>
        <dbReference type="EMBL" id="CAB5055467.1"/>
    </source>
</evidence>
<dbReference type="EMBL" id="CAFBMV010000001">
    <property type="protein sequence ID" value="CAB4911325.1"/>
    <property type="molecule type" value="Genomic_DNA"/>
</dbReference>
<name>A0A6J7H429_9ZZZZ</name>
<dbReference type="InterPro" id="IPR036412">
    <property type="entry name" value="HAD-like_sf"/>
</dbReference>
<evidence type="ECO:0000313" key="2">
    <source>
        <dbReference type="EMBL" id="CAB4911325.1"/>
    </source>
</evidence>
<sequence length="227" mass="24819">MPTNGTSNLQDFFSAVLFDMDGTLVDSEPMWLISEKELMGRYGVQWTQEDQSYCLGGPLDRVGRYMSDLAKGAESGPYFTQEIIALMAQRLSTGAPIMPGAQELINELRQLSVPMALVSASPRVLVDAVLSNFLDHPFEISISSSEVTKTKPDPEGYIKAAKALNVDISNCLILEDSATGVSAAQNSGAFVLAIPHLVPIQPNSRTHIVDSLEVCSRSYLEELYQTW</sequence>
<dbReference type="NCBIfam" id="TIGR01509">
    <property type="entry name" value="HAD-SF-IA-v3"/>
    <property type="match status" value="1"/>
</dbReference>
<dbReference type="Pfam" id="PF13419">
    <property type="entry name" value="HAD_2"/>
    <property type="match status" value="1"/>
</dbReference>
<dbReference type="PANTHER" id="PTHR18901">
    <property type="entry name" value="2-DEOXYGLUCOSE-6-PHOSPHATE PHOSPHATASE 2"/>
    <property type="match status" value="1"/>
</dbReference>
<dbReference type="SUPFAM" id="SSF56784">
    <property type="entry name" value="HAD-like"/>
    <property type="match status" value="1"/>
</dbReference>
<accession>A0A6J7H429</accession>
<dbReference type="EMBL" id="CAFBLE010000019">
    <property type="protein sequence ID" value="CAB4877144.1"/>
    <property type="molecule type" value="Genomic_DNA"/>
</dbReference>
<dbReference type="Gene3D" id="3.40.50.1000">
    <property type="entry name" value="HAD superfamily/HAD-like"/>
    <property type="match status" value="1"/>
</dbReference>
<dbReference type="CDD" id="cd07505">
    <property type="entry name" value="HAD_BPGM-like"/>
    <property type="match status" value="1"/>
</dbReference>
<dbReference type="PANTHER" id="PTHR18901:SF38">
    <property type="entry name" value="PSEUDOURIDINE-5'-PHOSPHATASE"/>
    <property type="match status" value="1"/>
</dbReference>
<dbReference type="Gene3D" id="1.10.150.240">
    <property type="entry name" value="Putative phosphatase, domain 2"/>
    <property type="match status" value="1"/>
</dbReference>
<dbReference type="SFLD" id="SFLDS00003">
    <property type="entry name" value="Haloacid_Dehalogenase"/>
    <property type="match status" value="1"/>
</dbReference>
<proteinExistence type="predicted"/>
<organism evidence="2">
    <name type="scientific">freshwater metagenome</name>
    <dbReference type="NCBI Taxonomy" id="449393"/>
    <lineage>
        <taxon>unclassified sequences</taxon>
        <taxon>metagenomes</taxon>
        <taxon>ecological metagenomes</taxon>
    </lineage>
</organism>
<gene>
    <name evidence="1" type="ORF">UFOPK3346_01405</name>
    <name evidence="2" type="ORF">UFOPK3670_00041</name>
    <name evidence="3" type="ORF">UFOPK4308_00456</name>
</gene>